<dbReference type="PROSITE" id="PS51352">
    <property type="entry name" value="THIOREDOXIN_2"/>
    <property type="match status" value="1"/>
</dbReference>
<sequence>MRILLIFVAVMMAHFSQAQSQMPNVQLKNMDNQLKNVYKDYAEDDKVYIFSFWATWCAPCINELEAIKAVYTDWQEEVDVELIAISIDDARTVKRVKPMVNGKAWEYEILLDTNQELKRKLQINNVPHTIVVKNQKVMHVSNGYAEGAEEELFEEIKAL</sequence>
<keyword evidence="4" id="KW-1185">Reference proteome</keyword>
<proteinExistence type="predicted"/>
<protein>
    <submittedName>
        <fullName evidence="3">TlpA family protein disulfide reductase</fullName>
    </submittedName>
</protein>
<dbReference type="InterPro" id="IPR013766">
    <property type="entry name" value="Thioredoxin_domain"/>
</dbReference>
<dbReference type="PANTHER" id="PTHR42852">
    <property type="entry name" value="THIOL:DISULFIDE INTERCHANGE PROTEIN DSBE"/>
    <property type="match status" value="1"/>
</dbReference>
<feature type="chain" id="PRO_5046362269" evidence="1">
    <location>
        <begin position="21"/>
        <end position="159"/>
    </location>
</feature>
<comment type="caution">
    <text evidence="3">The sequence shown here is derived from an EMBL/GenBank/DDBJ whole genome shotgun (WGS) entry which is preliminary data.</text>
</comment>
<dbReference type="InterPro" id="IPR050553">
    <property type="entry name" value="Thioredoxin_ResA/DsbE_sf"/>
</dbReference>
<dbReference type="CDD" id="cd02966">
    <property type="entry name" value="TlpA_like_family"/>
    <property type="match status" value="1"/>
</dbReference>
<dbReference type="Pfam" id="PF00578">
    <property type="entry name" value="AhpC-TSA"/>
    <property type="match status" value="1"/>
</dbReference>
<evidence type="ECO:0000259" key="2">
    <source>
        <dbReference type="PROSITE" id="PS51352"/>
    </source>
</evidence>
<keyword evidence="1" id="KW-0732">Signal</keyword>
<dbReference type="PANTHER" id="PTHR42852:SF17">
    <property type="entry name" value="THIOREDOXIN-LIKE PROTEIN HI_1115"/>
    <property type="match status" value="1"/>
</dbReference>
<dbReference type="SUPFAM" id="SSF52833">
    <property type="entry name" value="Thioredoxin-like"/>
    <property type="match status" value="1"/>
</dbReference>
<dbReference type="InterPro" id="IPR036249">
    <property type="entry name" value="Thioredoxin-like_sf"/>
</dbReference>
<accession>A0ABW5SGM2</accession>
<evidence type="ECO:0000313" key="3">
    <source>
        <dbReference type="EMBL" id="MFD2698535.1"/>
    </source>
</evidence>
<dbReference type="Proteomes" id="UP001597357">
    <property type="component" value="Unassembled WGS sequence"/>
</dbReference>
<dbReference type="EMBL" id="JBHULZ010000041">
    <property type="protein sequence ID" value="MFD2698535.1"/>
    <property type="molecule type" value="Genomic_DNA"/>
</dbReference>
<dbReference type="Gene3D" id="3.40.30.10">
    <property type="entry name" value="Glutaredoxin"/>
    <property type="match status" value="1"/>
</dbReference>
<organism evidence="3 4">
    <name type="scientific">Mesonia sediminis</name>
    <dbReference type="NCBI Taxonomy" id="1703946"/>
    <lineage>
        <taxon>Bacteria</taxon>
        <taxon>Pseudomonadati</taxon>
        <taxon>Bacteroidota</taxon>
        <taxon>Flavobacteriia</taxon>
        <taxon>Flavobacteriales</taxon>
        <taxon>Flavobacteriaceae</taxon>
        <taxon>Mesonia</taxon>
    </lineage>
</organism>
<dbReference type="RefSeq" id="WP_379048238.1">
    <property type="nucleotide sequence ID" value="NZ_JBHULZ010000041.1"/>
</dbReference>
<evidence type="ECO:0000256" key="1">
    <source>
        <dbReference type="SAM" id="SignalP"/>
    </source>
</evidence>
<feature type="signal peptide" evidence="1">
    <location>
        <begin position="1"/>
        <end position="20"/>
    </location>
</feature>
<evidence type="ECO:0000313" key="4">
    <source>
        <dbReference type="Proteomes" id="UP001597357"/>
    </source>
</evidence>
<reference evidence="4" key="1">
    <citation type="journal article" date="2019" name="Int. J. Syst. Evol. Microbiol.">
        <title>The Global Catalogue of Microorganisms (GCM) 10K type strain sequencing project: providing services to taxonomists for standard genome sequencing and annotation.</title>
        <authorList>
            <consortium name="The Broad Institute Genomics Platform"/>
            <consortium name="The Broad Institute Genome Sequencing Center for Infectious Disease"/>
            <person name="Wu L."/>
            <person name="Ma J."/>
        </authorList>
    </citation>
    <scope>NUCLEOTIDE SEQUENCE [LARGE SCALE GENOMIC DNA]</scope>
    <source>
        <strain evidence="4">KCTC 42255</strain>
    </source>
</reference>
<gene>
    <name evidence="3" type="ORF">ACFSQ0_11065</name>
</gene>
<feature type="domain" description="Thioredoxin" evidence="2">
    <location>
        <begin position="16"/>
        <end position="159"/>
    </location>
</feature>
<name>A0ABW5SGM2_9FLAO</name>
<dbReference type="InterPro" id="IPR000866">
    <property type="entry name" value="AhpC/TSA"/>
</dbReference>